<reference evidence="2" key="1">
    <citation type="submission" date="2018-02" db="EMBL/GenBank/DDBJ databases">
        <authorList>
            <person name="Cohen D.B."/>
            <person name="Kent A.D."/>
        </authorList>
    </citation>
    <scope>NUCLEOTIDE SEQUENCE</scope>
</reference>
<sequence>MFLPLSLEIRAIFIESLTQHGAAWSSSTLHHAACCCVERHPLVPRSLMLLPFAKLQAWNKGYQSDFLVGRPFSGVDYGQLRDALDKPRQPASRSSCAPSNDGKTVKQFLMELNHGFGQTWSNLSVLALIGLPHFACQKTGKILRPKDSLIATMGQIISLTLALDHRNDKPGLRPIQLRPKACHLRLESIYLTSQSKLDNVMGNPPSTWPPSTHYTPNNGPNECVENHSGYETLGKTNSR</sequence>
<feature type="region of interest" description="Disordered" evidence="1">
    <location>
        <begin position="208"/>
        <end position="239"/>
    </location>
</feature>
<dbReference type="AlphaFoldDB" id="A0A2N9HXX6"/>
<organism evidence="2">
    <name type="scientific">Fagus sylvatica</name>
    <name type="common">Beechnut</name>
    <dbReference type="NCBI Taxonomy" id="28930"/>
    <lineage>
        <taxon>Eukaryota</taxon>
        <taxon>Viridiplantae</taxon>
        <taxon>Streptophyta</taxon>
        <taxon>Embryophyta</taxon>
        <taxon>Tracheophyta</taxon>
        <taxon>Spermatophyta</taxon>
        <taxon>Magnoliopsida</taxon>
        <taxon>eudicotyledons</taxon>
        <taxon>Gunneridae</taxon>
        <taxon>Pentapetalae</taxon>
        <taxon>rosids</taxon>
        <taxon>fabids</taxon>
        <taxon>Fagales</taxon>
        <taxon>Fagaceae</taxon>
        <taxon>Fagus</taxon>
    </lineage>
</organism>
<feature type="compositionally biased region" description="Polar residues" evidence="1">
    <location>
        <begin position="209"/>
        <end position="220"/>
    </location>
</feature>
<proteinExistence type="predicted"/>
<protein>
    <submittedName>
        <fullName evidence="2">Uncharacterized protein</fullName>
    </submittedName>
</protein>
<evidence type="ECO:0000256" key="1">
    <source>
        <dbReference type="SAM" id="MobiDB-lite"/>
    </source>
</evidence>
<dbReference type="EMBL" id="OIVN01004681">
    <property type="protein sequence ID" value="SPD18756.1"/>
    <property type="molecule type" value="Genomic_DNA"/>
</dbReference>
<gene>
    <name evidence="2" type="ORF">FSB_LOCUS46638</name>
</gene>
<evidence type="ECO:0000313" key="2">
    <source>
        <dbReference type="EMBL" id="SPD18756.1"/>
    </source>
</evidence>
<name>A0A2N9HXX6_FAGSY</name>
<accession>A0A2N9HXX6</accession>